<sequence length="57" mass="6289">MKRGAESSGEYTSVSKWLKASPFVAPLSRLFIKMDTAETLDDLPTVDHAAQECECNL</sequence>
<accession>A0AA40FCW8</accession>
<evidence type="ECO:0000313" key="2">
    <source>
        <dbReference type="Proteomes" id="UP001177670"/>
    </source>
</evidence>
<comment type="caution">
    <text evidence="1">The sequence shown here is derived from an EMBL/GenBank/DDBJ whole genome shotgun (WGS) entry which is preliminary data.</text>
</comment>
<organism evidence="1 2">
    <name type="scientific">Melipona bicolor</name>
    <dbReference type="NCBI Taxonomy" id="60889"/>
    <lineage>
        <taxon>Eukaryota</taxon>
        <taxon>Metazoa</taxon>
        <taxon>Ecdysozoa</taxon>
        <taxon>Arthropoda</taxon>
        <taxon>Hexapoda</taxon>
        <taxon>Insecta</taxon>
        <taxon>Pterygota</taxon>
        <taxon>Neoptera</taxon>
        <taxon>Endopterygota</taxon>
        <taxon>Hymenoptera</taxon>
        <taxon>Apocrita</taxon>
        <taxon>Aculeata</taxon>
        <taxon>Apoidea</taxon>
        <taxon>Anthophila</taxon>
        <taxon>Apidae</taxon>
        <taxon>Melipona</taxon>
    </lineage>
</organism>
<dbReference type="Proteomes" id="UP001177670">
    <property type="component" value="Unassembled WGS sequence"/>
</dbReference>
<keyword evidence="2" id="KW-1185">Reference proteome</keyword>
<gene>
    <name evidence="1" type="ORF">K0M31_018182</name>
</gene>
<protein>
    <submittedName>
        <fullName evidence="1">Uncharacterized protein</fullName>
    </submittedName>
</protein>
<reference evidence="1" key="1">
    <citation type="submission" date="2021-10" db="EMBL/GenBank/DDBJ databases">
        <title>Melipona bicolor Genome sequencing and assembly.</title>
        <authorList>
            <person name="Araujo N.S."/>
            <person name="Arias M.C."/>
        </authorList>
    </citation>
    <scope>NUCLEOTIDE SEQUENCE</scope>
    <source>
        <strain evidence="1">USP_2M_L1-L4_2017</strain>
        <tissue evidence="1">Whole body</tissue>
    </source>
</reference>
<dbReference type="EMBL" id="JAHYIQ010000065">
    <property type="protein sequence ID" value="KAK1116687.1"/>
    <property type="molecule type" value="Genomic_DNA"/>
</dbReference>
<proteinExistence type="predicted"/>
<name>A0AA40FCW8_9HYME</name>
<dbReference type="AlphaFoldDB" id="A0AA40FCW8"/>
<evidence type="ECO:0000313" key="1">
    <source>
        <dbReference type="EMBL" id="KAK1116687.1"/>
    </source>
</evidence>